<feature type="region of interest" description="Disordered" evidence="11">
    <location>
        <begin position="539"/>
        <end position="590"/>
    </location>
</feature>
<evidence type="ECO:0000313" key="14">
    <source>
        <dbReference type="EMBL" id="KAK6929188.1"/>
    </source>
</evidence>
<dbReference type="PANTHER" id="PTHR31384">
    <property type="entry name" value="AUXIN RESPONSE FACTOR 4-RELATED"/>
    <property type="match status" value="1"/>
</dbReference>
<evidence type="ECO:0000259" key="12">
    <source>
        <dbReference type="PROSITE" id="PS50863"/>
    </source>
</evidence>
<dbReference type="InterPro" id="IPR053793">
    <property type="entry name" value="PB1-like"/>
</dbReference>
<comment type="caution">
    <text evidence="14">The sequence shown here is derived from an EMBL/GenBank/DDBJ whole genome shotgun (WGS) entry which is preliminary data.</text>
</comment>
<dbReference type="InterPro" id="IPR015300">
    <property type="entry name" value="DNA-bd_pseudobarrel_sf"/>
</dbReference>
<dbReference type="Gene3D" id="3.10.20.90">
    <property type="entry name" value="Phosphatidylinositol 3-kinase Catalytic Subunit, Chain A, domain 1"/>
    <property type="match status" value="1"/>
</dbReference>
<accession>A0AAN8VK93</accession>
<evidence type="ECO:0000256" key="9">
    <source>
        <dbReference type="ARBA" id="ARBA00037697"/>
    </source>
</evidence>
<evidence type="ECO:0000256" key="2">
    <source>
        <dbReference type="ARBA" id="ARBA00007853"/>
    </source>
</evidence>
<dbReference type="GO" id="GO:0009734">
    <property type="term" value="P:auxin-activated signaling pathway"/>
    <property type="evidence" value="ECO:0007669"/>
    <property type="project" value="UniProtKB-KW"/>
</dbReference>
<dbReference type="InterPro" id="IPR003340">
    <property type="entry name" value="B3_DNA-bd"/>
</dbReference>
<feature type="domain" description="TF-B3" evidence="12">
    <location>
        <begin position="121"/>
        <end position="223"/>
    </location>
</feature>
<dbReference type="GO" id="GO:0005634">
    <property type="term" value="C:nucleus"/>
    <property type="evidence" value="ECO:0007669"/>
    <property type="project" value="UniProtKB-SubCell"/>
</dbReference>
<keyword evidence="15" id="KW-1185">Reference proteome</keyword>
<organism evidence="14 15">
    <name type="scientific">Dillenia turbinata</name>
    <dbReference type="NCBI Taxonomy" id="194707"/>
    <lineage>
        <taxon>Eukaryota</taxon>
        <taxon>Viridiplantae</taxon>
        <taxon>Streptophyta</taxon>
        <taxon>Embryophyta</taxon>
        <taxon>Tracheophyta</taxon>
        <taxon>Spermatophyta</taxon>
        <taxon>Magnoliopsida</taxon>
        <taxon>eudicotyledons</taxon>
        <taxon>Gunneridae</taxon>
        <taxon>Pentapetalae</taxon>
        <taxon>Dilleniales</taxon>
        <taxon>Dilleniaceae</taxon>
        <taxon>Dillenia</taxon>
    </lineage>
</organism>
<dbReference type="InterPro" id="IPR044835">
    <property type="entry name" value="ARF_plant"/>
</dbReference>
<dbReference type="FunFam" id="2.40.330.10:FF:000001">
    <property type="entry name" value="Auxin response factor"/>
    <property type="match status" value="1"/>
</dbReference>
<keyword evidence="8 10" id="KW-0927">Auxin signaling pathway</keyword>
<dbReference type="FunFam" id="2.30.30.1040:FF:000002">
    <property type="entry name" value="Auxin response factor"/>
    <property type="match status" value="1"/>
</dbReference>
<dbReference type="Gene3D" id="2.40.330.10">
    <property type="entry name" value="DNA-binding pseudobarrel domain"/>
    <property type="match status" value="1"/>
</dbReference>
<keyword evidence="7 10" id="KW-0539">Nucleus</keyword>
<dbReference type="GO" id="GO:0007389">
    <property type="term" value="P:pattern specification process"/>
    <property type="evidence" value="ECO:0007669"/>
    <property type="project" value="UniProtKB-ARBA"/>
</dbReference>
<sequence length="686" mass="75566">MIPLINSVKETTEKCLDSQLWHACAGGMVQMPNANSKVFYFPQGHAEHAHGNVDFGNFIRIPALILSRVSSIKFMADPDTDEVYAKLRLIPLRNCENELNDDGFLGNNNGVGENLEKPASFAKTLTQSDANNGGGFSVPRYCAETIFPRLDYTAEPPVQTILAKDVHGVTWKFRHIYRGTPRRHLLTTGWSNFVNQKKLVAGDSIVFLRADNGDLCVGIRRAKRGFGGGIDSSSGWNPNCGPGYGGYSMFLREDESKLMRNGHGGLMGKGKVSAESVIEAATLAAGGQPFEVVYYPRASTPEFCVKASAVKAALQIQWCSGMRFKMPFETEDSSRISWFMGTISSVHVADPLRWPNSPWRLLQVTWDEPDLLQNVKRVSPWLVELVSNMPALNLSPFSPPRKKLRFPQHPDFPLFDQIPIPSFSGNPLTPNSPLCCVSDNIPAGIQGARHAQFGQTLSDLHLNKLQLGLFLGNFQELDHTSPTRIPNDNFISKPKTNENIPCLLAMGNTSPSLKKHNEIKSLSPHFMLFGQPILTKEQMSQSCSGATSGNSLSDGNQEKMTNVSDGSGSAVVQNGPPESSSEDGSPWYKEPQKIDRGLEIGQCKVFTESEDVGRNLDLSVLRSYDELCKKISKMFAIESSEMLSNIRYLDTAGAVKHIGDEPFSEFLKTARRLTILMDSGSDNVGR</sequence>
<dbReference type="GO" id="GO:0051301">
    <property type="term" value="P:cell division"/>
    <property type="evidence" value="ECO:0007669"/>
    <property type="project" value="UniProtKB-ARBA"/>
</dbReference>
<evidence type="ECO:0000256" key="3">
    <source>
        <dbReference type="ARBA" id="ARBA00011726"/>
    </source>
</evidence>
<dbReference type="EMBL" id="JBAMMX010000013">
    <property type="protein sequence ID" value="KAK6929188.1"/>
    <property type="molecule type" value="Genomic_DNA"/>
</dbReference>
<reference evidence="14 15" key="1">
    <citation type="submission" date="2023-12" db="EMBL/GenBank/DDBJ databases">
        <title>A high-quality genome assembly for Dillenia turbinata (Dilleniales).</title>
        <authorList>
            <person name="Chanderbali A."/>
        </authorList>
    </citation>
    <scope>NUCLEOTIDE SEQUENCE [LARGE SCALE GENOMIC DNA]</scope>
    <source>
        <strain evidence="14">LSX21</strain>
        <tissue evidence="14">Leaf</tissue>
    </source>
</reference>
<dbReference type="AlphaFoldDB" id="A0AAN8VK93"/>
<evidence type="ECO:0000256" key="7">
    <source>
        <dbReference type="ARBA" id="ARBA00023242"/>
    </source>
</evidence>
<dbReference type="Pfam" id="PF06507">
    <property type="entry name" value="ARF_AD"/>
    <property type="match status" value="1"/>
</dbReference>
<evidence type="ECO:0000256" key="4">
    <source>
        <dbReference type="ARBA" id="ARBA00023015"/>
    </source>
</evidence>
<dbReference type="GO" id="GO:0048829">
    <property type="term" value="P:root cap development"/>
    <property type="evidence" value="ECO:0007669"/>
    <property type="project" value="UniProtKB-ARBA"/>
</dbReference>
<dbReference type="PANTHER" id="PTHR31384:SF160">
    <property type="entry name" value="AUXIN RESPONSE FACTOR 16"/>
    <property type="match status" value="1"/>
</dbReference>
<dbReference type="SMART" id="SM01019">
    <property type="entry name" value="B3"/>
    <property type="match status" value="1"/>
</dbReference>
<dbReference type="PROSITE" id="PS50863">
    <property type="entry name" value="B3"/>
    <property type="match status" value="1"/>
</dbReference>
<dbReference type="Proteomes" id="UP001370490">
    <property type="component" value="Unassembled WGS sequence"/>
</dbReference>
<dbReference type="InterPro" id="IPR010525">
    <property type="entry name" value="ARF_dom"/>
</dbReference>
<dbReference type="Gene3D" id="2.30.30.1040">
    <property type="match status" value="1"/>
</dbReference>
<feature type="domain" description="PB1" evidence="13">
    <location>
        <begin position="600"/>
        <end position="680"/>
    </location>
</feature>
<keyword evidence="5 10" id="KW-0238">DNA-binding</keyword>
<evidence type="ECO:0000256" key="6">
    <source>
        <dbReference type="ARBA" id="ARBA00023163"/>
    </source>
</evidence>
<feature type="compositionally biased region" description="Polar residues" evidence="11">
    <location>
        <begin position="539"/>
        <end position="572"/>
    </location>
</feature>
<dbReference type="Pfam" id="PF02362">
    <property type="entry name" value="B3"/>
    <property type="match status" value="1"/>
</dbReference>
<name>A0AAN8VK93_9MAGN</name>
<dbReference type="GO" id="GO:0003677">
    <property type="term" value="F:DNA binding"/>
    <property type="evidence" value="ECO:0007669"/>
    <property type="project" value="UniProtKB-KW"/>
</dbReference>
<comment type="subunit">
    <text evidence="3 10">Homodimers and heterodimers.</text>
</comment>
<protein>
    <recommendedName>
        <fullName evidence="10">Auxin response factor</fullName>
    </recommendedName>
</protein>
<evidence type="ECO:0000259" key="13">
    <source>
        <dbReference type="PROSITE" id="PS51745"/>
    </source>
</evidence>
<keyword evidence="4 10" id="KW-0805">Transcription regulation</keyword>
<evidence type="ECO:0000256" key="1">
    <source>
        <dbReference type="ARBA" id="ARBA00004123"/>
    </source>
</evidence>
<evidence type="ECO:0000256" key="10">
    <source>
        <dbReference type="RuleBase" id="RU004561"/>
    </source>
</evidence>
<comment type="subcellular location">
    <subcellularLocation>
        <location evidence="1 10">Nucleus</location>
    </subcellularLocation>
</comment>
<dbReference type="CDD" id="cd10017">
    <property type="entry name" value="B3_DNA"/>
    <property type="match status" value="1"/>
</dbReference>
<evidence type="ECO:0000313" key="15">
    <source>
        <dbReference type="Proteomes" id="UP001370490"/>
    </source>
</evidence>
<keyword evidence="6 10" id="KW-0804">Transcription</keyword>
<comment type="similarity">
    <text evidence="2 10">Belongs to the ARF family.</text>
</comment>
<dbReference type="PROSITE" id="PS51745">
    <property type="entry name" value="PB1"/>
    <property type="match status" value="1"/>
</dbReference>
<comment type="function">
    <text evidence="9">Auxin response factors (ARFs) are transcriptional factors that bind specifically to the DNA sequence 5'-TGTCTC-3' found in the auxin-responsive promoter elements (AuxREs). Could act as transcriptional activator or repressor. Formation of heterodimers with Aux/IAA proteins may alter their ability to modulate early auxin response genes expression.</text>
</comment>
<dbReference type="GO" id="GO:0006355">
    <property type="term" value="P:regulation of DNA-templated transcription"/>
    <property type="evidence" value="ECO:0007669"/>
    <property type="project" value="InterPro"/>
</dbReference>
<feature type="compositionally biased region" description="Low complexity" evidence="11">
    <location>
        <begin position="575"/>
        <end position="586"/>
    </location>
</feature>
<dbReference type="SUPFAM" id="SSF101936">
    <property type="entry name" value="DNA-binding pseudobarrel domain"/>
    <property type="match status" value="1"/>
</dbReference>
<proteinExistence type="inferred from homology"/>
<evidence type="ECO:0000256" key="8">
    <source>
        <dbReference type="ARBA" id="ARBA00023294"/>
    </source>
</evidence>
<evidence type="ECO:0000256" key="11">
    <source>
        <dbReference type="SAM" id="MobiDB-lite"/>
    </source>
</evidence>
<evidence type="ECO:0000256" key="5">
    <source>
        <dbReference type="ARBA" id="ARBA00023125"/>
    </source>
</evidence>
<gene>
    <name evidence="14" type="ORF">RJ641_005393</name>
</gene>